<name>A0A4V6WL25_9PEZI</name>
<evidence type="ECO:0000313" key="2">
    <source>
        <dbReference type="Proteomes" id="UP000309340"/>
    </source>
</evidence>
<comment type="caution">
    <text evidence="1">The sequence shown here is derived from an EMBL/GenBank/DDBJ whole genome shotgun (WGS) entry which is preliminary data.</text>
</comment>
<protein>
    <submittedName>
        <fullName evidence="1">Uncharacterized protein</fullName>
    </submittedName>
</protein>
<gene>
    <name evidence="1" type="ORF">B0A55_07213</name>
</gene>
<dbReference type="Proteomes" id="UP000309340">
    <property type="component" value="Unassembled WGS sequence"/>
</dbReference>
<dbReference type="AlphaFoldDB" id="A0A4V6WL25"/>
<proteinExistence type="predicted"/>
<dbReference type="STRING" id="329884.A0A4V6WL25"/>
<reference evidence="1 2" key="1">
    <citation type="submission" date="2017-03" db="EMBL/GenBank/DDBJ databases">
        <title>Genomes of endolithic fungi from Antarctica.</title>
        <authorList>
            <person name="Coleine C."/>
            <person name="Masonjones S."/>
            <person name="Stajich J.E."/>
        </authorList>
    </citation>
    <scope>NUCLEOTIDE SEQUENCE [LARGE SCALE GENOMIC DNA]</scope>
    <source>
        <strain evidence="1 2">CCFEE 5184</strain>
    </source>
</reference>
<sequence length="55" mass="5931">MADFPIREAMAAPTLGKRKARADDDVKRRMGGPIHQERHVKIICVGAGASGLLFA</sequence>
<keyword evidence="2" id="KW-1185">Reference proteome</keyword>
<evidence type="ECO:0000313" key="1">
    <source>
        <dbReference type="EMBL" id="TKA72569.1"/>
    </source>
</evidence>
<dbReference type="EMBL" id="NAJQ01000303">
    <property type="protein sequence ID" value="TKA72569.1"/>
    <property type="molecule type" value="Genomic_DNA"/>
</dbReference>
<organism evidence="1 2">
    <name type="scientific">Friedmanniomyces simplex</name>
    <dbReference type="NCBI Taxonomy" id="329884"/>
    <lineage>
        <taxon>Eukaryota</taxon>
        <taxon>Fungi</taxon>
        <taxon>Dikarya</taxon>
        <taxon>Ascomycota</taxon>
        <taxon>Pezizomycotina</taxon>
        <taxon>Dothideomycetes</taxon>
        <taxon>Dothideomycetidae</taxon>
        <taxon>Mycosphaerellales</taxon>
        <taxon>Teratosphaeriaceae</taxon>
        <taxon>Friedmanniomyces</taxon>
    </lineage>
</organism>
<feature type="non-terminal residue" evidence="1">
    <location>
        <position position="55"/>
    </location>
</feature>
<accession>A0A4V6WL25</accession>